<feature type="region of interest" description="Disordered" evidence="10">
    <location>
        <begin position="1"/>
        <end position="64"/>
    </location>
</feature>
<dbReference type="OrthoDB" id="10517097at2759"/>
<dbReference type="InParanoid" id="D7FSJ1"/>
<evidence type="ECO:0000256" key="1">
    <source>
        <dbReference type="ARBA" id="ARBA00004163"/>
    </source>
</evidence>
<dbReference type="EMBL" id="FN649760">
    <property type="protein sequence ID" value="CBJ31132.1"/>
    <property type="molecule type" value="Genomic_DNA"/>
</dbReference>
<reference evidence="13 14" key="1">
    <citation type="journal article" date="2010" name="Nature">
        <title>The Ectocarpus genome and the independent evolution of multicellularity in brown algae.</title>
        <authorList>
            <person name="Cock J.M."/>
            <person name="Sterck L."/>
            <person name="Rouze P."/>
            <person name="Scornet D."/>
            <person name="Allen A.E."/>
            <person name="Amoutzias G."/>
            <person name="Anthouard V."/>
            <person name="Artiguenave F."/>
            <person name="Aury J.M."/>
            <person name="Badger J.H."/>
            <person name="Beszteri B."/>
            <person name="Billiau K."/>
            <person name="Bonnet E."/>
            <person name="Bothwell J.H."/>
            <person name="Bowler C."/>
            <person name="Boyen C."/>
            <person name="Brownlee C."/>
            <person name="Carrano C.J."/>
            <person name="Charrier B."/>
            <person name="Cho G.Y."/>
            <person name="Coelho S.M."/>
            <person name="Collen J."/>
            <person name="Corre E."/>
            <person name="Da Silva C."/>
            <person name="Delage L."/>
            <person name="Delaroque N."/>
            <person name="Dittami S.M."/>
            <person name="Doulbeau S."/>
            <person name="Elias M."/>
            <person name="Farnham G."/>
            <person name="Gachon C.M."/>
            <person name="Gschloessl B."/>
            <person name="Heesch S."/>
            <person name="Jabbari K."/>
            <person name="Jubin C."/>
            <person name="Kawai H."/>
            <person name="Kimura K."/>
            <person name="Kloareg B."/>
            <person name="Kupper F.C."/>
            <person name="Lang D."/>
            <person name="Le Bail A."/>
            <person name="Leblanc C."/>
            <person name="Lerouge P."/>
            <person name="Lohr M."/>
            <person name="Lopez P.J."/>
            <person name="Martens C."/>
            <person name="Maumus F."/>
            <person name="Michel G."/>
            <person name="Miranda-Saavedra D."/>
            <person name="Morales J."/>
            <person name="Moreau H."/>
            <person name="Motomura T."/>
            <person name="Nagasato C."/>
            <person name="Napoli C.A."/>
            <person name="Nelson D.R."/>
            <person name="Nyvall-Collen P."/>
            <person name="Peters A.F."/>
            <person name="Pommier C."/>
            <person name="Potin P."/>
            <person name="Poulain J."/>
            <person name="Quesneville H."/>
            <person name="Read B."/>
            <person name="Rensing S.A."/>
            <person name="Ritter A."/>
            <person name="Rousvoal S."/>
            <person name="Samanta M."/>
            <person name="Samson G."/>
            <person name="Schroeder D.C."/>
            <person name="Segurens B."/>
            <person name="Strittmatter M."/>
            <person name="Tonon T."/>
            <person name="Tregear J.W."/>
            <person name="Valentin K."/>
            <person name="von Dassow P."/>
            <person name="Yamagishi T."/>
            <person name="Van de Peer Y."/>
            <person name="Wincker P."/>
        </authorList>
    </citation>
    <scope>NUCLEOTIDE SEQUENCE [LARGE SCALE GENOMIC DNA]</scope>
    <source>
        <strain evidence="14">Ec32 / CCAP1310/4</strain>
    </source>
</reference>
<keyword evidence="7" id="KW-0175">Coiled coil</keyword>
<evidence type="ECO:0000256" key="6">
    <source>
        <dbReference type="ARBA" id="ARBA00022989"/>
    </source>
</evidence>
<gene>
    <name evidence="13" type="ORF">Esi_0234_0034</name>
</gene>
<keyword evidence="14" id="KW-1185">Reference proteome</keyword>
<evidence type="ECO:0000256" key="10">
    <source>
        <dbReference type="SAM" id="MobiDB-lite"/>
    </source>
</evidence>
<dbReference type="PANTHER" id="PTHR12825">
    <property type="entry name" value="BNIP1-RELATED"/>
    <property type="match status" value="1"/>
</dbReference>
<comment type="similarity">
    <text evidence="9">Belongs to the SEC20 family.</text>
</comment>
<evidence type="ECO:0000256" key="3">
    <source>
        <dbReference type="ARBA" id="ARBA00022692"/>
    </source>
</evidence>
<evidence type="ECO:0000313" key="14">
    <source>
        <dbReference type="Proteomes" id="UP000002630"/>
    </source>
</evidence>
<proteinExistence type="inferred from homology"/>
<evidence type="ECO:0000256" key="5">
    <source>
        <dbReference type="ARBA" id="ARBA00022892"/>
    </source>
</evidence>
<keyword evidence="6 11" id="KW-1133">Transmembrane helix</keyword>
<evidence type="ECO:0000256" key="9">
    <source>
        <dbReference type="ARBA" id="ARBA00037934"/>
    </source>
</evidence>
<evidence type="ECO:0000256" key="4">
    <source>
        <dbReference type="ARBA" id="ARBA00022824"/>
    </source>
</evidence>
<protein>
    <recommendedName>
        <fullName evidence="12">Sec20 C-terminal domain-containing protein</fullName>
    </recommendedName>
</protein>
<name>D7FSJ1_ECTSI</name>
<evidence type="ECO:0000313" key="13">
    <source>
        <dbReference type="EMBL" id="CBJ31132.1"/>
    </source>
</evidence>
<dbReference type="GO" id="GO:0005484">
    <property type="term" value="F:SNAP receptor activity"/>
    <property type="evidence" value="ECO:0007669"/>
    <property type="project" value="InterPro"/>
</dbReference>
<comment type="subcellular location">
    <subcellularLocation>
        <location evidence="1">Endoplasmic reticulum membrane</location>
        <topology evidence="1">Single-pass type IV membrane protein</topology>
    </subcellularLocation>
</comment>
<dbReference type="Pfam" id="PF03908">
    <property type="entry name" value="Sec20"/>
    <property type="match status" value="1"/>
</dbReference>
<evidence type="ECO:0000256" key="11">
    <source>
        <dbReference type="SAM" id="Phobius"/>
    </source>
</evidence>
<dbReference type="GO" id="GO:0005789">
    <property type="term" value="C:endoplasmic reticulum membrane"/>
    <property type="evidence" value="ECO:0007669"/>
    <property type="project" value="UniProtKB-SubCell"/>
</dbReference>
<evidence type="ECO:0000256" key="7">
    <source>
        <dbReference type="ARBA" id="ARBA00023054"/>
    </source>
</evidence>
<evidence type="ECO:0000259" key="12">
    <source>
        <dbReference type="Pfam" id="PF03908"/>
    </source>
</evidence>
<evidence type="ECO:0000256" key="2">
    <source>
        <dbReference type="ARBA" id="ARBA00022448"/>
    </source>
</evidence>
<evidence type="ECO:0000256" key="8">
    <source>
        <dbReference type="ARBA" id="ARBA00023136"/>
    </source>
</evidence>
<dbReference type="GO" id="GO:0031201">
    <property type="term" value="C:SNARE complex"/>
    <property type="evidence" value="ECO:0007669"/>
    <property type="project" value="TreeGrafter"/>
</dbReference>
<keyword evidence="3 11" id="KW-0812">Transmembrane</keyword>
<dbReference type="AlphaFoldDB" id="D7FSJ1"/>
<feature type="domain" description="Sec20 C-terminal" evidence="12">
    <location>
        <begin position="58"/>
        <end position="146"/>
    </location>
</feature>
<keyword evidence="5" id="KW-0931">ER-Golgi transport</keyword>
<dbReference type="InterPro" id="IPR005606">
    <property type="entry name" value="Sec20"/>
</dbReference>
<sequence>MELRRAVTLRKRHEERRYDATSRAALLGAEGGDGPRRRGYNSGGGGDDTPGSAAGDAREMKQSLQRTRKMMAEQLARVAQVSEVMGEQDALLMNTFAEHQGIGGSLKRAGTTLTRLKAAEVMDTIIMVASTFVFFATVCFVIYQRLPLLGLL</sequence>
<dbReference type="PANTHER" id="PTHR12825:SF0">
    <property type="entry name" value="VESICLE TRANSPORT PROTEIN SEC20"/>
    <property type="match status" value="1"/>
</dbReference>
<dbReference type="InterPro" id="IPR056173">
    <property type="entry name" value="Sec20_C"/>
</dbReference>
<dbReference type="GO" id="GO:0006890">
    <property type="term" value="P:retrograde vesicle-mediated transport, Golgi to endoplasmic reticulum"/>
    <property type="evidence" value="ECO:0007669"/>
    <property type="project" value="InterPro"/>
</dbReference>
<accession>D7FSJ1</accession>
<feature type="transmembrane region" description="Helical" evidence="11">
    <location>
        <begin position="125"/>
        <end position="143"/>
    </location>
</feature>
<keyword evidence="4" id="KW-0256">Endoplasmic reticulum</keyword>
<keyword evidence="2" id="KW-0813">Transport</keyword>
<organism evidence="13 14">
    <name type="scientific">Ectocarpus siliculosus</name>
    <name type="common">Brown alga</name>
    <name type="synonym">Conferva siliculosa</name>
    <dbReference type="NCBI Taxonomy" id="2880"/>
    <lineage>
        <taxon>Eukaryota</taxon>
        <taxon>Sar</taxon>
        <taxon>Stramenopiles</taxon>
        <taxon>Ochrophyta</taxon>
        <taxon>PX clade</taxon>
        <taxon>Phaeophyceae</taxon>
        <taxon>Ectocarpales</taxon>
        <taxon>Ectocarpaceae</taxon>
        <taxon>Ectocarpus</taxon>
    </lineage>
</organism>
<dbReference type="Proteomes" id="UP000002630">
    <property type="component" value="Unassembled WGS sequence"/>
</dbReference>
<keyword evidence="8 11" id="KW-0472">Membrane</keyword>